<dbReference type="EMBL" id="BMMK01000014">
    <property type="protein sequence ID" value="GGM59135.1"/>
    <property type="molecule type" value="Genomic_DNA"/>
</dbReference>
<keyword evidence="3" id="KW-0012">Acyltransferase</keyword>
<dbReference type="PANTHER" id="PTHR23028">
    <property type="entry name" value="ACETYLTRANSFERASE"/>
    <property type="match status" value="1"/>
</dbReference>
<feature type="transmembrane region" description="Helical" evidence="1">
    <location>
        <begin position="252"/>
        <end position="270"/>
    </location>
</feature>
<dbReference type="InterPro" id="IPR050879">
    <property type="entry name" value="Acyltransferase_3"/>
</dbReference>
<feature type="transmembrane region" description="Helical" evidence="1">
    <location>
        <begin position="290"/>
        <end position="311"/>
    </location>
</feature>
<feature type="transmembrane region" description="Helical" evidence="1">
    <location>
        <begin position="201"/>
        <end position="217"/>
    </location>
</feature>
<accession>A0A8J3C9A0</accession>
<feature type="transmembrane region" description="Helical" evidence="1">
    <location>
        <begin position="31"/>
        <end position="52"/>
    </location>
</feature>
<feature type="domain" description="Acyltransferase 3" evidence="2">
    <location>
        <begin position="1"/>
        <end position="309"/>
    </location>
</feature>
<proteinExistence type="predicted"/>
<feature type="transmembrane region" description="Helical" evidence="1">
    <location>
        <begin position="146"/>
        <end position="165"/>
    </location>
</feature>
<feature type="transmembrane region" description="Helical" evidence="1">
    <location>
        <begin position="64"/>
        <end position="83"/>
    </location>
</feature>
<evidence type="ECO:0000259" key="2">
    <source>
        <dbReference type="Pfam" id="PF01757"/>
    </source>
</evidence>
<protein>
    <submittedName>
        <fullName evidence="3">Acyltransferase</fullName>
    </submittedName>
</protein>
<organism evidence="3 4">
    <name type="scientific">Longimycelium tulufanense</name>
    <dbReference type="NCBI Taxonomy" id="907463"/>
    <lineage>
        <taxon>Bacteria</taxon>
        <taxon>Bacillati</taxon>
        <taxon>Actinomycetota</taxon>
        <taxon>Actinomycetes</taxon>
        <taxon>Pseudonocardiales</taxon>
        <taxon>Pseudonocardiaceae</taxon>
        <taxon>Longimycelium</taxon>
    </lineage>
</organism>
<keyword evidence="3" id="KW-0808">Transferase</keyword>
<evidence type="ECO:0000313" key="3">
    <source>
        <dbReference type="EMBL" id="GGM59135.1"/>
    </source>
</evidence>
<dbReference type="Proteomes" id="UP000637578">
    <property type="component" value="Unassembled WGS sequence"/>
</dbReference>
<dbReference type="InterPro" id="IPR002656">
    <property type="entry name" value="Acyl_transf_3_dom"/>
</dbReference>
<sequence length="336" mass="37807">MFAVLVHHLTFVGPNEPLGIAAPPFESTYQFGASTLLVISAYFAGMTLSRYTSLQWWLRRMARLLPAYVAAVFLVFTFVRVFAPADWPIRPSVVDLVGNILLIQPWSEHIRYVDGSFWTLPVQVAGFTALAVLWHLRSRGRLPSLPILYAVILVPLFLRVTYLAHEEPSSWLVALVEHTGLHRAHLFVAGIAIWRWSNRELRFAHLFALLGLTLIALHEQPPAGDSVGAFAIMLGLICLAARGPDWRFLPEVLVRAVKWIAGISYGIYLVHQHIGYVIARRLTDLGFPSWVWVVATVCSAIVLGWALTRFVEQPAYRWISRTFRTLMARKAATATT</sequence>
<keyword evidence="4" id="KW-1185">Reference proteome</keyword>
<keyword evidence="1" id="KW-0472">Membrane</keyword>
<feature type="transmembrane region" description="Helical" evidence="1">
    <location>
        <begin position="115"/>
        <end position="134"/>
    </location>
</feature>
<feature type="transmembrane region" description="Helical" evidence="1">
    <location>
        <begin position="171"/>
        <end position="194"/>
    </location>
</feature>
<reference evidence="3" key="1">
    <citation type="journal article" date="2014" name="Int. J. Syst. Evol. Microbiol.">
        <title>Complete genome sequence of Corynebacterium casei LMG S-19264T (=DSM 44701T), isolated from a smear-ripened cheese.</title>
        <authorList>
            <consortium name="US DOE Joint Genome Institute (JGI-PGF)"/>
            <person name="Walter F."/>
            <person name="Albersmeier A."/>
            <person name="Kalinowski J."/>
            <person name="Ruckert C."/>
        </authorList>
    </citation>
    <scope>NUCLEOTIDE SEQUENCE</scope>
    <source>
        <strain evidence="3">CGMCC 4.5737</strain>
    </source>
</reference>
<evidence type="ECO:0000313" key="4">
    <source>
        <dbReference type="Proteomes" id="UP000637578"/>
    </source>
</evidence>
<evidence type="ECO:0000256" key="1">
    <source>
        <dbReference type="SAM" id="Phobius"/>
    </source>
</evidence>
<keyword evidence="1" id="KW-0812">Transmembrane</keyword>
<gene>
    <name evidence="3" type="ORF">GCM10012275_32900</name>
</gene>
<reference evidence="3" key="2">
    <citation type="submission" date="2020-09" db="EMBL/GenBank/DDBJ databases">
        <authorList>
            <person name="Sun Q."/>
            <person name="Zhou Y."/>
        </authorList>
    </citation>
    <scope>NUCLEOTIDE SEQUENCE</scope>
    <source>
        <strain evidence="3">CGMCC 4.5737</strain>
    </source>
</reference>
<name>A0A8J3C9A0_9PSEU</name>
<dbReference type="Pfam" id="PF01757">
    <property type="entry name" value="Acyl_transf_3"/>
    <property type="match status" value="1"/>
</dbReference>
<keyword evidence="1" id="KW-1133">Transmembrane helix</keyword>
<feature type="transmembrane region" description="Helical" evidence="1">
    <location>
        <begin position="223"/>
        <end position="240"/>
    </location>
</feature>
<comment type="caution">
    <text evidence="3">The sequence shown here is derived from an EMBL/GenBank/DDBJ whole genome shotgun (WGS) entry which is preliminary data.</text>
</comment>
<dbReference type="AlphaFoldDB" id="A0A8J3C9A0"/>
<dbReference type="GO" id="GO:0016747">
    <property type="term" value="F:acyltransferase activity, transferring groups other than amino-acyl groups"/>
    <property type="evidence" value="ECO:0007669"/>
    <property type="project" value="InterPro"/>
</dbReference>